<organism evidence="3 4">
    <name type="scientific">Kribbella amoyensis</name>
    <dbReference type="NCBI Taxonomy" id="996641"/>
    <lineage>
        <taxon>Bacteria</taxon>
        <taxon>Bacillati</taxon>
        <taxon>Actinomycetota</taxon>
        <taxon>Actinomycetes</taxon>
        <taxon>Propionibacteriales</taxon>
        <taxon>Kribbellaceae</taxon>
        <taxon>Kribbella</taxon>
    </lineage>
</organism>
<dbReference type="RefSeq" id="WP_238334594.1">
    <property type="nucleotide sequence ID" value="NZ_VIVK01000001.1"/>
</dbReference>
<comment type="caution">
    <text evidence="3">The sequence shown here is derived from an EMBL/GenBank/DDBJ whole genome shotgun (WGS) entry which is preliminary data.</text>
</comment>
<sequence length="134" mass="15101">MYGAEHVQRYEETDGEVGYDWGDHGAHILVLTTVGRKSGEERKHALIFREVDGGYAIVASNGGAKADPAWYLNLQADPAVKVQVKADRFAAHARTATDEEQARIWPLMTEVWPDYDTYTTRTDRPIRIVVLERA</sequence>
<evidence type="ECO:0000313" key="4">
    <source>
        <dbReference type="Proteomes" id="UP000318380"/>
    </source>
</evidence>
<dbReference type="Pfam" id="PF04075">
    <property type="entry name" value="F420H2_quin_red"/>
    <property type="match status" value="1"/>
</dbReference>
<proteinExistence type="inferred from homology"/>
<comment type="catalytic activity">
    <reaction evidence="2">
        <text>oxidized coenzyme F420-(gamma-L-Glu)(n) + a quinol + H(+) = reduced coenzyme F420-(gamma-L-Glu)(n) + a quinone</text>
        <dbReference type="Rhea" id="RHEA:39663"/>
        <dbReference type="Rhea" id="RHEA-COMP:12939"/>
        <dbReference type="Rhea" id="RHEA-COMP:14378"/>
        <dbReference type="ChEBI" id="CHEBI:15378"/>
        <dbReference type="ChEBI" id="CHEBI:24646"/>
        <dbReference type="ChEBI" id="CHEBI:132124"/>
        <dbReference type="ChEBI" id="CHEBI:133980"/>
        <dbReference type="ChEBI" id="CHEBI:139511"/>
    </reaction>
</comment>
<protein>
    <submittedName>
        <fullName evidence="3">Deazaflavin-dependent oxidoreductase (Nitroreductase family)</fullName>
    </submittedName>
</protein>
<keyword evidence="4" id="KW-1185">Reference proteome</keyword>
<dbReference type="NCBIfam" id="TIGR00026">
    <property type="entry name" value="hi_GC_TIGR00026"/>
    <property type="match status" value="1"/>
</dbReference>
<comment type="similarity">
    <text evidence="1">Belongs to the F420H(2)-dependent quinone reductase family.</text>
</comment>
<dbReference type="InterPro" id="IPR012349">
    <property type="entry name" value="Split_barrel_FMN-bd"/>
</dbReference>
<dbReference type="EMBL" id="VIVK01000001">
    <property type="protein sequence ID" value="TWD79145.1"/>
    <property type="molecule type" value="Genomic_DNA"/>
</dbReference>
<dbReference type="GO" id="GO:0016491">
    <property type="term" value="F:oxidoreductase activity"/>
    <property type="evidence" value="ECO:0007669"/>
    <property type="project" value="InterPro"/>
</dbReference>
<accession>A0A561BJY0</accession>
<dbReference type="AlphaFoldDB" id="A0A561BJY0"/>
<dbReference type="GO" id="GO:0005886">
    <property type="term" value="C:plasma membrane"/>
    <property type="evidence" value="ECO:0007669"/>
    <property type="project" value="TreeGrafter"/>
</dbReference>
<dbReference type="PANTHER" id="PTHR39428:SF1">
    <property type="entry name" value="F420H(2)-DEPENDENT QUINONE REDUCTASE RV1261C"/>
    <property type="match status" value="1"/>
</dbReference>
<dbReference type="InterPro" id="IPR004378">
    <property type="entry name" value="F420H2_quin_Rdtase"/>
</dbReference>
<dbReference type="PANTHER" id="PTHR39428">
    <property type="entry name" value="F420H(2)-DEPENDENT QUINONE REDUCTASE RV1261C"/>
    <property type="match status" value="1"/>
</dbReference>
<gene>
    <name evidence="3" type="ORF">FB561_0200</name>
</gene>
<dbReference type="Proteomes" id="UP000318380">
    <property type="component" value="Unassembled WGS sequence"/>
</dbReference>
<dbReference type="Gene3D" id="2.30.110.10">
    <property type="entry name" value="Electron Transport, Fmn-binding Protein, Chain A"/>
    <property type="match status" value="1"/>
</dbReference>
<evidence type="ECO:0000313" key="3">
    <source>
        <dbReference type="EMBL" id="TWD79145.1"/>
    </source>
</evidence>
<reference evidence="3 4" key="1">
    <citation type="submission" date="2019-06" db="EMBL/GenBank/DDBJ databases">
        <title>Sequencing the genomes of 1000 actinobacteria strains.</title>
        <authorList>
            <person name="Klenk H.-P."/>
        </authorList>
    </citation>
    <scope>NUCLEOTIDE SEQUENCE [LARGE SCALE GENOMIC DNA]</scope>
    <source>
        <strain evidence="3 4">DSM 24683</strain>
    </source>
</reference>
<name>A0A561BJY0_9ACTN</name>
<dbReference type="GO" id="GO:0070967">
    <property type="term" value="F:coenzyme F420 binding"/>
    <property type="evidence" value="ECO:0007669"/>
    <property type="project" value="TreeGrafter"/>
</dbReference>
<evidence type="ECO:0000256" key="2">
    <source>
        <dbReference type="ARBA" id="ARBA00049106"/>
    </source>
</evidence>
<evidence type="ECO:0000256" key="1">
    <source>
        <dbReference type="ARBA" id="ARBA00008710"/>
    </source>
</evidence>